<dbReference type="EMBL" id="KY073123">
    <property type="protein sequence ID" value="APD20110.1"/>
    <property type="molecule type" value="Genomic_DNA"/>
</dbReference>
<dbReference type="OrthoDB" id="22686at10239"/>
<accession>A0A1J0MG74</accession>
<protein>
    <submittedName>
        <fullName evidence="2">Uncharacterized protein</fullName>
    </submittedName>
</protein>
<dbReference type="KEGG" id="vg:40092391"/>
<evidence type="ECO:0000313" key="4">
    <source>
        <dbReference type="Proteomes" id="UP000231470"/>
    </source>
</evidence>
<name>A0A1J0MG74_9CAUD</name>
<dbReference type="Proteomes" id="UP000230444">
    <property type="component" value="Segment"/>
</dbReference>
<evidence type="ECO:0000313" key="1">
    <source>
        <dbReference type="EMBL" id="ANM47202.1"/>
    </source>
</evidence>
<proteinExistence type="predicted"/>
<dbReference type="GeneID" id="40092391"/>
<dbReference type="Proteomes" id="UP000231470">
    <property type="component" value="Segment"/>
</dbReference>
<evidence type="ECO:0000313" key="2">
    <source>
        <dbReference type="EMBL" id="APD20110.1"/>
    </source>
</evidence>
<organism evidence="2 3">
    <name type="scientific">Serratia phage vB_Sru_IME250</name>
    <dbReference type="NCBI Taxonomy" id="1852640"/>
    <lineage>
        <taxon>Viruses</taxon>
        <taxon>Duplodnaviria</taxon>
        <taxon>Heunggongvirae</taxon>
        <taxon>Uroviricota</taxon>
        <taxon>Caudoviricetes</taxon>
        <taxon>Pantevenvirales</taxon>
        <taxon>Ackermannviridae</taxon>
        <taxon>Taipeivirus</taxon>
        <taxon>Taipeivirus IME250</taxon>
    </lineage>
</organism>
<reference evidence="2 3" key="1">
    <citation type="submission" date="2016-11" db="EMBL/GenBank/DDBJ databases">
        <title>Complete genome of the first virulent bacteriophage infecting the opportunist pathogen Serratia rubidaea.</title>
        <authorList>
            <person name="Xing S."/>
            <person name="Ma T."/>
            <person name="Zhang X."/>
            <person name="Huang Y."/>
            <person name="Mi Z."/>
            <person name="Sun Q."/>
            <person name="An X."/>
            <person name="Fan H."/>
            <person name="Wu S."/>
            <person name="Lin W."/>
            <person name="Tong Y."/>
        </authorList>
    </citation>
    <scope>NUCLEOTIDE SEQUENCE [LARGE SCALE GENOMIC DNA]</scope>
</reference>
<keyword evidence="4" id="KW-1185">Reference proteome</keyword>
<dbReference type="RefSeq" id="YP_009616003.1">
    <property type="nucleotide sequence ID" value="NC_042047.1"/>
</dbReference>
<sequence>MKTFDNFLSEWAGLATDNKEIVEFVEKRGDHWVVLDHTKTKVLGTHDSKEDAEKQLRAIEANKNS</sequence>
<dbReference type="EMBL" id="KX147096">
    <property type="protein sequence ID" value="ANM47202.1"/>
    <property type="molecule type" value="Genomic_DNA"/>
</dbReference>
<evidence type="ECO:0000313" key="3">
    <source>
        <dbReference type="Proteomes" id="UP000230444"/>
    </source>
</evidence>
<reference evidence="1 4" key="2">
    <citation type="journal article" date="2017" name="Arch. Virol.">
        <title>First complete genome sequence of a virulent bacteriophage infecting the opportunistic pathogen Serratia rubidaea.</title>
        <authorList>
            <person name="Xing S."/>
            <person name="Ma T."/>
            <person name="Zhang X."/>
            <person name="Huang Y."/>
            <person name="Mi Z."/>
            <person name="Sun Q."/>
            <person name="An X."/>
            <person name="Fan H."/>
            <person name="Wu S."/>
            <person name="Wei L."/>
            <person name="Tong Y."/>
        </authorList>
    </citation>
    <scope>NUCLEOTIDE SEQUENCE [LARGE SCALE GENOMIC DNA]</scope>
</reference>